<evidence type="ECO:0000256" key="2">
    <source>
        <dbReference type="ARBA" id="ARBA00006457"/>
    </source>
</evidence>
<evidence type="ECO:0000259" key="10">
    <source>
        <dbReference type="Pfam" id="PF00850"/>
    </source>
</evidence>
<comment type="similarity">
    <text evidence="2">Belongs to the histone deacetylase family. HD type 1 subfamily.</text>
</comment>
<evidence type="ECO:0000256" key="7">
    <source>
        <dbReference type="ARBA" id="ARBA00023163"/>
    </source>
</evidence>
<gene>
    <name evidence="11" type="ORF">RHOBADRAFT_52750</name>
</gene>
<dbReference type="RefSeq" id="XP_018271765.1">
    <property type="nucleotide sequence ID" value="XM_018416491.1"/>
</dbReference>
<evidence type="ECO:0000256" key="6">
    <source>
        <dbReference type="ARBA" id="ARBA00023015"/>
    </source>
</evidence>
<evidence type="ECO:0000256" key="1">
    <source>
        <dbReference type="ARBA" id="ARBA00004123"/>
    </source>
</evidence>
<dbReference type="OrthoDB" id="1918432at2759"/>
<dbReference type="GO" id="GO:0141221">
    <property type="term" value="F:histone deacetylase activity, hydrolytic mechanism"/>
    <property type="evidence" value="ECO:0007669"/>
    <property type="project" value="UniProtKB-EC"/>
</dbReference>
<keyword evidence="4" id="KW-0378">Hydrolase</keyword>
<evidence type="ECO:0000313" key="12">
    <source>
        <dbReference type="Proteomes" id="UP000053890"/>
    </source>
</evidence>
<name>A0A194S8I4_RHOGW</name>
<dbReference type="PANTHER" id="PTHR10625">
    <property type="entry name" value="HISTONE DEACETYLASE HDAC1-RELATED"/>
    <property type="match status" value="1"/>
</dbReference>
<dbReference type="PRINTS" id="PR01271">
    <property type="entry name" value="HISDACETLASE"/>
</dbReference>
<dbReference type="Proteomes" id="UP000053890">
    <property type="component" value="Unassembled WGS sequence"/>
</dbReference>
<dbReference type="GO" id="GO:0070210">
    <property type="term" value="C:Rpd3L-Expanded complex"/>
    <property type="evidence" value="ECO:0007669"/>
    <property type="project" value="TreeGrafter"/>
</dbReference>
<keyword evidence="8" id="KW-0539">Nucleus</keyword>
<evidence type="ECO:0000256" key="4">
    <source>
        <dbReference type="ARBA" id="ARBA00022801"/>
    </source>
</evidence>
<feature type="region of interest" description="Disordered" evidence="9">
    <location>
        <begin position="434"/>
        <end position="554"/>
    </location>
</feature>
<dbReference type="PANTHER" id="PTHR10625:SF36">
    <property type="entry name" value="HISTONE DEACETYLASE 3"/>
    <property type="match status" value="1"/>
</dbReference>
<feature type="compositionally biased region" description="Low complexity" evidence="9">
    <location>
        <begin position="496"/>
        <end position="515"/>
    </location>
</feature>
<accession>A0A194S8I4</accession>
<dbReference type="STRING" id="578459.A0A194S8I4"/>
<dbReference type="InterPro" id="IPR023801">
    <property type="entry name" value="His_deacetylse_dom"/>
</dbReference>
<keyword evidence="5" id="KW-0156">Chromatin regulator</keyword>
<keyword evidence="6" id="KW-0805">Transcription regulation</keyword>
<dbReference type="Pfam" id="PF00850">
    <property type="entry name" value="Hist_deacetyl"/>
    <property type="match status" value="2"/>
</dbReference>
<dbReference type="SUPFAM" id="SSF52768">
    <property type="entry name" value="Arginase/deacetylase"/>
    <property type="match status" value="1"/>
</dbReference>
<reference evidence="11 12" key="1">
    <citation type="journal article" date="2015" name="Front. Microbiol.">
        <title>Genome sequence of the plant growth promoting endophytic yeast Rhodotorula graminis WP1.</title>
        <authorList>
            <person name="Firrincieli A."/>
            <person name="Otillar R."/>
            <person name="Salamov A."/>
            <person name="Schmutz J."/>
            <person name="Khan Z."/>
            <person name="Redman R.S."/>
            <person name="Fleck N.D."/>
            <person name="Lindquist E."/>
            <person name="Grigoriev I.V."/>
            <person name="Doty S.L."/>
        </authorList>
    </citation>
    <scope>NUCLEOTIDE SEQUENCE [LARGE SCALE GENOMIC DNA]</scope>
    <source>
        <strain evidence="11 12">WP1</strain>
    </source>
</reference>
<feature type="compositionally biased region" description="Gly residues" evidence="9">
    <location>
        <begin position="527"/>
        <end position="540"/>
    </location>
</feature>
<dbReference type="GO" id="GO:0040029">
    <property type="term" value="P:epigenetic regulation of gene expression"/>
    <property type="evidence" value="ECO:0007669"/>
    <property type="project" value="TreeGrafter"/>
</dbReference>
<evidence type="ECO:0000313" key="11">
    <source>
        <dbReference type="EMBL" id="KPV75716.1"/>
    </source>
</evidence>
<dbReference type="AlphaFoldDB" id="A0A194S8I4"/>
<dbReference type="EMBL" id="KQ474077">
    <property type="protein sequence ID" value="KPV75716.1"/>
    <property type="molecule type" value="Genomic_DNA"/>
</dbReference>
<protein>
    <recommendedName>
        <fullName evidence="3">histone deacetylase</fullName>
        <ecNumber evidence="3">3.5.1.98</ecNumber>
    </recommendedName>
</protein>
<feature type="domain" description="Histone deacetylase" evidence="10">
    <location>
        <begin position="85"/>
        <end position="252"/>
    </location>
</feature>
<dbReference type="InterPro" id="IPR037138">
    <property type="entry name" value="His_deacetylse_dom_sf"/>
</dbReference>
<dbReference type="GeneID" id="28976939"/>
<keyword evidence="7" id="KW-0804">Transcription</keyword>
<dbReference type="InterPro" id="IPR023696">
    <property type="entry name" value="Ureohydrolase_dom_sf"/>
</dbReference>
<organism evidence="11 12">
    <name type="scientific">Rhodotorula graminis (strain WP1)</name>
    <dbReference type="NCBI Taxonomy" id="578459"/>
    <lineage>
        <taxon>Eukaryota</taxon>
        <taxon>Fungi</taxon>
        <taxon>Dikarya</taxon>
        <taxon>Basidiomycota</taxon>
        <taxon>Pucciniomycotina</taxon>
        <taxon>Microbotryomycetes</taxon>
        <taxon>Sporidiobolales</taxon>
        <taxon>Sporidiobolaceae</taxon>
        <taxon>Rhodotorula</taxon>
    </lineage>
</organism>
<evidence type="ECO:0000256" key="3">
    <source>
        <dbReference type="ARBA" id="ARBA00012111"/>
    </source>
</evidence>
<feature type="domain" description="Histone deacetylase" evidence="10">
    <location>
        <begin position="254"/>
        <end position="350"/>
    </location>
</feature>
<dbReference type="InterPro" id="IPR000286">
    <property type="entry name" value="HDACs"/>
</dbReference>
<evidence type="ECO:0000256" key="9">
    <source>
        <dbReference type="SAM" id="MobiDB-lite"/>
    </source>
</evidence>
<dbReference type="OMA" id="ITDFYYL"/>
<proteinExistence type="inferred from homology"/>
<evidence type="ECO:0000256" key="5">
    <source>
        <dbReference type="ARBA" id="ARBA00022853"/>
    </source>
</evidence>
<dbReference type="PRINTS" id="PR01270">
    <property type="entry name" value="HDASUPER"/>
</dbReference>
<comment type="subcellular location">
    <subcellularLocation>
        <location evidence="1">Nucleus</location>
    </subcellularLocation>
</comment>
<evidence type="ECO:0000256" key="8">
    <source>
        <dbReference type="ARBA" id="ARBA00023242"/>
    </source>
</evidence>
<sequence length="554" mass="59440">MVALHPPPPFSMNHPAFSSAAFLQGPSTSTVVQEYGVESAAGGNGDASAAQLEGESWRGGFSGGSAVGVHSAPRVSYYFPQGERHPMKPHRLTLTNHLVLGYGLHKRMDVFQPRSATKEELEAFHDEDYVDFLARVTPDNVRHFTSVLSRFNIGDDCPIFSDMYSYCRQYAGASLMAARKIVSGSTDIAVNWTGGLHHAKKSEASGFCYVNDIVLAILELLRTHARVLYIDIDIHHGDGVQEAFYNTNRVLTNFSLNVPLQDGIDNESYVALFKAIMEPTIHTFRPDAIVLQCGADSLGCDRLGCFNLSIAAHGECVRFIKSFALPLVVLGGGGYTIKNVSRCWAYETAVCLGVEQDLPNALPHTAYDDFFAPDWKLHPELASGRNRLENLNSRRQLERIRVACLERLRYMHGAPSVQMHEVPPSLAQWLADEDGRDEQRERDEDGAHAPDGRSDAHRAANDYFSHDGDREGDAVGGRTSSSGLAGGSGAPPPTPAATSSTTTTTAGASLATTAGSKKRRKVAAAGAAGGAGSSAAGGGVKPVRIEAGGAEDEA</sequence>
<dbReference type="EC" id="3.5.1.98" evidence="3"/>
<keyword evidence="12" id="KW-1185">Reference proteome</keyword>
<feature type="compositionally biased region" description="Basic and acidic residues" evidence="9">
    <location>
        <begin position="437"/>
        <end position="473"/>
    </location>
</feature>
<dbReference type="Gene3D" id="3.40.800.20">
    <property type="entry name" value="Histone deacetylase domain"/>
    <property type="match status" value="2"/>
</dbReference>
<dbReference type="InterPro" id="IPR003084">
    <property type="entry name" value="HDAC_I/II"/>
</dbReference>